<proteinExistence type="predicted"/>
<name>A0A1I2DMY4_9BACT</name>
<dbReference type="EMBL" id="FONY01000007">
    <property type="protein sequence ID" value="SFE81691.1"/>
    <property type="molecule type" value="Genomic_DNA"/>
</dbReference>
<dbReference type="AlphaFoldDB" id="A0A1I2DMY4"/>
<protein>
    <submittedName>
        <fullName evidence="1">Uncharacterized protein</fullName>
    </submittedName>
</protein>
<dbReference type="STRING" id="1003.SAMN04488541_100782"/>
<gene>
    <name evidence="1" type="ORF">SAMN04488541_100782</name>
</gene>
<keyword evidence="2" id="KW-1185">Reference proteome</keyword>
<dbReference type="OrthoDB" id="653988at2"/>
<evidence type="ECO:0000313" key="2">
    <source>
        <dbReference type="Proteomes" id="UP000199513"/>
    </source>
</evidence>
<dbReference type="Proteomes" id="UP000199513">
    <property type="component" value="Unassembled WGS sequence"/>
</dbReference>
<organism evidence="1 2">
    <name type="scientific">Thermoflexibacter ruber</name>
    <dbReference type="NCBI Taxonomy" id="1003"/>
    <lineage>
        <taxon>Bacteria</taxon>
        <taxon>Pseudomonadati</taxon>
        <taxon>Bacteroidota</taxon>
        <taxon>Cytophagia</taxon>
        <taxon>Cytophagales</taxon>
        <taxon>Thermoflexibacteraceae</taxon>
        <taxon>Thermoflexibacter</taxon>
    </lineage>
</organism>
<sequence>MHDIEPFYRWESIYSAADDKRSPFYGKHYDFTEYKNDIYGYYIHPYWDEIGSETLYLKVLYTDYRHNVAIIELMGEWNDTLHNDIMHLKRNVIDYLTKQGIKYFIIIGENILNFHGSDDCYYEEWFDDVEDGWITAIGFRDFVLEEWKKYNIDYYINFGGALETVNWRTMHPLKLFQKINDEISRRISLT</sequence>
<dbReference type="RefSeq" id="WP_091541483.1">
    <property type="nucleotide sequence ID" value="NZ_FONY01000007.1"/>
</dbReference>
<reference evidence="1 2" key="1">
    <citation type="submission" date="2016-10" db="EMBL/GenBank/DDBJ databases">
        <authorList>
            <person name="de Groot N.N."/>
        </authorList>
    </citation>
    <scope>NUCLEOTIDE SEQUENCE [LARGE SCALE GENOMIC DNA]</scope>
    <source>
        <strain>GEY</strain>
        <strain evidence="2">DSM 9560</strain>
    </source>
</reference>
<accession>A0A1I2DMY4</accession>
<evidence type="ECO:0000313" key="1">
    <source>
        <dbReference type="EMBL" id="SFE81691.1"/>
    </source>
</evidence>